<dbReference type="GeneID" id="35987441"/>
<organism evidence="2">
    <name type="scientific">Eochionelasmus ohtai</name>
    <dbReference type="NCBI Taxonomy" id="1290545"/>
    <lineage>
        <taxon>Eukaryota</taxon>
        <taxon>Metazoa</taxon>
        <taxon>Ecdysozoa</taxon>
        <taxon>Arthropoda</taxon>
        <taxon>Crustacea</taxon>
        <taxon>Multicrustacea</taxon>
        <taxon>Cirripedia</taxon>
        <taxon>Thoracica</taxon>
        <taxon>Thoracicalcarea</taxon>
        <taxon>Balanomorpha</taxon>
        <taxon>Chthamaloidea</taxon>
        <taxon>Pachylasmatidae</taxon>
        <taxon>Eochionelasmus</taxon>
    </lineage>
</organism>
<protein>
    <submittedName>
        <fullName evidence="2">ATP synthase F0 subunit 8</fullName>
    </submittedName>
</protein>
<geneLocation type="mitochondrion" evidence="2"/>
<keyword evidence="1" id="KW-0812">Transmembrane</keyword>
<dbReference type="RefSeq" id="YP_009459962.1">
    <property type="nucleotide sequence ID" value="NC_036957.1"/>
</dbReference>
<evidence type="ECO:0000256" key="1">
    <source>
        <dbReference type="SAM" id="Phobius"/>
    </source>
</evidence>
<sequence length="52" mass="6112">MPHMSPIMWSVIMIMSFLLIILLLTMIYFNICLEAPSTEKKGQETPINKWAW</sequence>
<keyword evidence="2" id="KW-0496">Mitochondrion</keyword>
<evidence type="ECO:0000313" key="2">
    <source>
        <dbReference type="EMBL" id="AUT77224.1"/>
    </source>
</evidence>
<keyword evidence="1" id="KW-0472">Membrane</keyword>
<gene>
    <name evidence="2" type="primary">ATP8</name>
</gene>
<proteinExistence type="predicted"/>
<dbReference type="CTD" id="4509"/>
<dbReference type="AlphaFoldDB" id="A0A343SWF0"/>
<dbReference type="EMBL" id="MF939636">
    <property type="protein sequence ID" value="AUT77224.1"/>
    <property type="molecule type" value="Genomic_DNA"/>
</dbReference>
<accession>A0A343SWF0</accession>
<name>A0A343SWF0_9CRUS</name>
<feature type="transmembrane region" description="Helical" evidence="1">
    <location>
        <begin position="6"/>
        <end position="31"/>
    </location>
</feature>
<keyword evidence="1" id="KW-1133">Transmembrane helix</keyword>
<reference evidence="2" key="1">
    <citation type="journal article" date="2018" name="Mitochondrial DNA Part B Resour">
        <title>Complete mitochondrial genome of the hydrothermal vent barnacle Eochionelasmus ohtai (Cirripedia, Thoracica).</title>
        <authorList>
            <person name="Kim S.-J."/>
            <person name="Lee W.-K."/>
            <person name="Kim R.-O."/>
            <person name="Ju S.-J."/>
        </authorList>
    </citation>
    <scope>NUCLEOTIDE SEQUENCE</scope>
</reference>